<dbReference type="Proteomes" id="UP001328107">
    <property type="component" value="Unassembled WGS sequence"/>
</dbReference>
<proteinExistence type="predicted"/>
<protein>
    <submittedName>
        <fullName evidence="3">Uncharacterized protein</fullName>
    </submittedName>
</protein>
<comment type="caution">
    <text evidence="3">The sequence shown here is derived from an EMBL/GenBank/DDBJ whole genome shotgun (WGS) entry which is preliminary data.</text>
</comment>
<dbReference type="AlphaFoldDB" id="A0AAN5IB15"/>
<gene>
    <name evidence="3" type="ORF">PMAYCL1PPCAC_27810</name>
</gene>
<keyword evidence="2" id="KW-1133">Transmembrane helix</keyword>
<evidence type="ECO:0000256" key="1">
    <source>
        <dbReference type="SAM" id="MobiDB-lite"/>
    </source>
</evidence>
<keyword evidence="4" id="KW-1185">Reference proteome</keyword>
<sequence>MTRLGRQLDTSEVDHLSLVSLEVVVDSLGGVEHEGLSQQRRLRVVDRRRLRREEFIEFILLVLRCLHFLFLLLYLRDGRFSERLAVHADHVLADLVGEANGGEDCTLGRESAHREHRHEAAHRDVAQHTLGMGCSVELHALGRLVDAHRLDVQILADAADGISEHLAQLLSIGIRELVEDECLCLHSLAGRPRQRLGVRGSGRGEGNEQLLEWLSSSDEIGLAAQLDDCSEGPVDLDAHQTLGGRARRESAGLLPSLLPRKFVEPLDCLVQLRAIELLQGLEYFDEGVARALTEFLQRLNVDLWLGGGRRSSCREESAAGGDARPSSEDGAKHFRTRIVE</sequence>
<feature type="transmembrane region" description="Helical" evidence="2">
    <location>
        <begin position="55"/>
        <end position="75"/>
    </location>
</feature>
<evidence type="ECO:0000256" key="2">
    <source>
        <dbReference type="SAM" id="Phobius"/>
    </source>
</evidence>
<name>A0AAN5IB15_9BILA</name>
<feature type="region of interest" description="Disordered" evidence="1">
    <location>
        <begin position="315"/>
        <end position="340"/>
    </location>
</feature>
<keyword evidence="2" id="KW-0812">Transmembrane</keyword>
<organism evidence="3 4">
    <name type="scientific">Pristionchus mayeri</name>
    <dbReference type="NCBI Taxonomy" id="1317129"/>
    <lineage>
        <taxon>Eukaryota</taxon>
        <taxon>Metazoa</taxon>
        <taxon>Ecdysozoa</taxon>
        <taxon>Nematoda</taxon>
        <taxon>Chromadorea</taxon>
        <taxon>Rhabditida</taxon>
        <taxon>Rhabditina</taxon>
        <taxon>Diplogasteromorpha</taxon>
        <taxon>Diplogasteroidea</taxon>
        <taxon>Neodiplogasteridae</taxon>
        <taxon>Pristionchus</taxon>
    </lineage>
</organism>
<accession>A0AAN5IB15</accession>
<evidence type="ECO:0000313" key="3">
    <source>
        <dbReference type="EMBL" id="GMR57615.1"/>
    </source>
</evidence>
<reference evidence="4" key="1">
    <citation type="submission" date="2022-10" db="EMBL/GenBank/DDBJ databases">
        <title>Genome assembly of Pristionchus species.</title>
        <authorList>
            <person name="Yoshida K."/>
            <person name="Sommer R.J."/>
        </authorList>
    </citation>
    <scope>NUCLEOTIDE SEQUENCE [LARGE SCALE GENOMIC DNA]</scope>
    <source>
        <strain evidence="4">RS5460</strain>
    </source>
</reference>
<evidence type="ECO:0000313" key="4">
    <source>
        <dbReference type="Proteomes" id="UP001328107"/>
    </source>
</evidence>
<feature type="compositionally biased region" description="Basic and acidic residues" evidence="1">
    <location>
        <begin position="325"/>
        <end position="340"/>
    </location>
</feature>
<keyword evidence="2" id="KW-0472">Membrane</keyword>
<dbReference type="EMBL" id="BTRK01000006">
    <property type="protein sequence ID" value="GMR57615.1"/>
    <property type="molecule type" value="Genomic_DNA"/>
</dbReference>